<organism evidence="1 2">
    <name type="scientific">Camellia lanceoleosa</name>
    <dbReference type="NCBI Taxonomy" id="1840588"/>
    <lineage>
        <taxon>Eukaryota</taxon>
        <taxon>Viridiplantae</taxon>
        <taxon>Streptophyta</taxon>
        <taxon>Embryophyta</taxon>
        <taxon>Tracheophyta</taxon>
        <taxon>Spermatophyta</taxon>
        <taxon>Magnoliopsida</taxon>
        <taxon>eudicotyledons</taxon>
        <taxon>Gunneridae</taxon>
        <taxon>Pentapetalae</taxon>
        <taxon>asterids</taxon>
        <taxon>Ericales</taxon>
        <taxon>Theaceae</taxon>
        <taxon>Camellia</taxon>
    </lineage>
</organism>
<gene>
    <name evidence="1" type="ORF">LOK49_LG02G03071</name>
</gene>
<name>A0ACC0IIT2_9ERIC</name>
<protein>
    <submittedName>
        <fullName evidence="1">Heterogeneous nuclear ribonucleoprotein Q</fullName>
    </submittedName>
</protein>
<keyword evidence="1" id="KW-0687">Ribonucleoprotein</keyword>
<sequence length="404" mass="45801">MQPRRVLKRPSSSTSTAIKGKPPQKSPVVEEHAALDHDHHHRRPPRKEEKEDKVIDPRMTDKSDGLALESSVLLTDAEENGKANEGVKEHWEMAGKEEEEERGKGKIDGEDMTEAIIKGEEELKEDMCEEDVGDEHGEELEGFEEEHRDVVTERRKRKEFEVFVGGLDRDVTEDDLRNVFSQVGEITEVRLLKNPVTKKNKGFAFLRFATVEQAKRAVNELKHPVVNGKQCGVAPSKDNDTLFVGNICKDWTKETLKEKLANYGVEKFEELTLIDDLKNEGRNRGFAFLGFSSRADAVEVLRFMCNNYIPFRYVLGRYLLIVCLLSGKRILSRSISKSLGGLKRLNLLGICQLQKRTDFGFITFETHDAAVACVDGINSAELGHGDKKVKVRARLTRPRQRKVC</sequence>
<evidence type="ECO:0000313" key="1">
    <source>
        <dbReference type="EMBL" id="KAI8025003.1"/>
    </source>
</evidence>
<accession>A0ACC0IIT2</accession>
<dbReference type="Proteomes" id="UP001060215">
    <property type="component" value="Chromosome 3"/>
</dbReference>
<keyword evidence="2" id="KW-1185">Reference proteome</keyword>
<evidence type="ECO:0000313" key="2">
    <source>
        <dbReference type="Proteomes" id="UP001060215"/>
    </source>
</evidence>
<comment type="caution">
    <text evidence="1">The sequence shown here is derived from an EMBL/GenBank/DDBJ whole genome shotgun (WGS) entry which is preliminary data.</text>
</comment>
<proteinExistence type="predicted"/>
<dbReference type="EMBL" id="CM045760">
    <property type="protein sequence ID" value="KAI8025003.1"/>
    <property type="molecule type" value="Genomic_DNA"/>
</dbReference>
<reference evidence="1 2" key="1">
    <citation type="journal article" date="2022" name="Plant J.">
        <title>Chromosome-level genome of Camellia lanceoleosa provides a valuable resource for understanding genome evolution and self-incompatibility.</title>
        <authorList>
            <person name="Gong W."/>
            <person name="Xiao S."/>
            <person name="Wang L."/>
            <person name="Liao Z."/>
            <person name="Chang Y."/>
            <person name="Mo W."/>
            <person name="Hu G."/>
            <person name="Li W."/>
            <person name="Zhao G."/>
            <person name="Zhu H."/>
            <person name="Hu X."/>
            <person name="Ji K."/>
            <person name="Xiang X."/>
            <person name="Song Q."/>
            <person name="Yuan D."/>
            <person name="Jin S."/>
            <person name="Zhang L."/>
        </authorList>
    </citation>
    <scope>NUCLEOTIDE SEQUENCE [LARGE SCALE GENOMIC DNA]</scope>
    <source>
        <strain evidence="1">SQ_2022a</strain>
    </source>
</reference>